<feature type="domain" description="YDG" evidence="4">
    <location>
        <begin position="119"/>
        <end position="270"/>
    </location>
</feature>
<evidence type="ECO:0000256" key="1">
    <source>
        <dbReference type="ARBA" id="ARBA00023242"/>
    </source>
</evidence>
<dbReference type="InterPro" id="IPR003105">
    <property type="entry name" value="SRA_YDG"/>
</dbReference>
<gene>
    <name evidence="5" type="ORF">NP493_751g00010</name>
</gene>
<dbReference type="InterPro" id="IPR036987">
    <property type="entry name" value="SRA-YDG_sf"/>
</dbReference>
<dbReference type="Proteomes" id="UP001209878">
    <property type="component" value="Unassembled WGS sequence"/>
</dbReference>
<comment type="subcellular location">
    <subcellularLocation>
        <location evidence="2">Nucleus</location>
    </subcellularLocation>
</comment>
<comment type="caution">
    <text evidence="5">The sequence shown here is derived from an EMBL/GenBank/DDBJ whole genome shotgun (WGS) entry which is preliminary data.</text>
</comment>
<evidence type="ECO:0000256" key="3">
    <source>
        <dbReference type="SAM" id="MobiDB-lite"/>
    </source>
</evidence>
<dbReference type="FunFam" id="2.30.280.10:FF:000005">
    <property type="entry name" value="E3 ubiquitin-protein ligase UHRF1"/>
    <property type="match status" value="1"/>
</dbReference>
<feature type="region of interest" description="Disordered" evidence="3">
    <location>
        <begin position="46"/>
        <end position="71"/>
    </location>
</feature>
<evidence type="ECO:0000259" key="4">
    <source>
        <dbReference type="PROSITE" id="PS51015"/>
    </source>
</evidence>
<evidence type="ECO:0000256" key="2">
    <source>
        <dbReference type="PROSITE-ProRule" id="PRU00358"/>
    </source>
</evidence>
<dbReference type="PANTHER" id="PTHR14140:SF27">
    <property type="entry name" value="OS04G0289800 PROTEIN"/>
    <property type="match status" value="1"/>
</dbReference>
<dbReference type="InterPro" id="IPR015947">
    <property type="entry name" value="PUA-like_sf"/>
</dbReference>
<name>A0AAD9KQM2_RIDPI</name>
<dbReference type="PANTHER" id="PTHR14140">
    <property type="entry name" value="E3 UBIQUITIN-PROTEIN LIGASE UHRF-RELATED"/>
    <property type="match status" value="1"/>
</dbReference>
<dbReference type="InterPro" id="IPR045134">
    <property type="entry name" value="UHRF1/2-like"/>
</dbReference>
<evidence type="ECO:0000313" key="5">
    <source>
        <dbReference type="EMBL" id="KAK2175050.1"/>
    </source>
</evidence>
<feature type="compositionally biased region" description="Basic residues" evidence="3">
    <location>
        <begin position="46"/>
        <end position="56"/>
    </location>
</feature>
<dbReference type="GO" id="GO:0061630">
    <property type="term" value="F:ubiquitin protein ligase activity"/>
    <property type="evidence" value="ECO:0007669"/>
    <property type="project" value="TreeGrafter"/>
</dbReference>
<protein>
    <recommendedName>
        <fullName evidence="4">YDG domain-containing protein</fullName>
    </recommendedName>
</protein>
<dbReference type="GO" id="GO:0044027">
    <property type="term" value="P:negative regulation of gene expression via chromosomal CpG island methylation"/>
    <property type="evidence" value="ECO:0007669"/>
    <property type="project" value="TreeGrafter"/>
</dbReference>
<feature type="compositionally biased region" description="Low complexity" evidence="3">
    <location>
        <begin position="321"/>
        <end position="331"/>
    </location>
</feature>
<dbReference type="SUPFAM" id="SSF88697">
    <property type="entry name" value="PUA domain-like"/>
    <property type="match status" value="1"/>
</dbReference>
<feature type="compositionally biased region" description="Polar residues" evidence="3">
    <location>
        <begin position="303"/>
        <end position="320"/>
    </location>
</feature>
<dbReference type="SMART" id="SM00466">
    <property type="entry name" value="SRA"/>
    <property type="match status" value="1"/>
</dbReference>
<dbReference type="GO" id="GO:0005634">
    <property type="term" value="C:nucleus"/>
    <property type="evidence" value="ECO:0007669"/>
    <property type="project" value="UniProtKB-SubCell"/>
</dbReference>
<dbReference type="EMBL" id="JAODUO010000754">
    <property type="protein sequence ID" value="KAK2175050.1"/>
    <property type="molecule type" value="Genomic_DNA"/>
</dbReference>
<dbReference type="PROSITE" id="PS51015">
    <property type="entry name" value="YDG"/>
    <property type="match status" value="1"/>
</dbReference>
<dbReference type="Gene3D" id="2.30.280.10">
    <property type="entry name" value="SRA-YDG"/>
    <property type="match status" value="1"/>
</dbReference>
<sequence>MSCEYERLRLKNVEDNKRILAQLGLLNPFEPLPQVIHDVPKRKRALSTPRPRKHHIVASPSSGQPIPGYGSLRGVRRKSARLEGKTALDEAGIRDGLKEGGEEDECRVRVPKDRPKVYGAIPGVEIGTVWQMRLECSAAGVHRPTVAGIHGGPEGAYSLALSGGYEDDIDLGECMTFTGEGGRDLKGTKNNPKNLRTAPQSKDQVLTRGNLALSKSVETGLPVRVIRGYKSRSAYAPEEGYRYDGLYQVERFWYTTGMSGFGVYKFVLTRLKDQPPPPWHYNDEIQKALDGSTEKVTDKDAVLSSQDSGVGSETCSETGADSQQVDSQQVDNEGSYDQEEDGTKSQVEAADA</sequence>
<evidence type="ECO:0000313" key="6">
    <source>
        <dbReference type="Proteomes" id="UP001209878"/>
    </source>
</evidence>
<keyword evidence="6" id="KW-1185">Reference proteome</keyword>
<organism evidence="5 6">
    <name type="scientific">Ridgeia piscesae</name>
    <name type="common">Tubeworm</name>
    <dbReference type="NCBI Taxonomy" id="27915"/>
    <lineage>
        <taxon>Eukaryota</taxon>
        <taxon>Metazoa</taxon>
        <taxon>Spiralia</taxon>
        <taxon>Lophotrochozoa</taxon>
        <taxon>Annelida</taxon>
        <taxon>Polychaeta</taxon>
        <taxon>Sedentaria</taxon>
        <taxon>Canalipalpata</taxon>
        <taxon>Sabellida</taxon>
        <taxon>Siboglinidae</taxon>
        <taxon>Ridgeia</taxon>
    </lineage>
</organism>
<proteinExistence type="predicted"/>
<accession>A0AAD9KQM2</accession>
<dbReference type="AlphaFoldDB" id="A0AAD9KQM2"/>
<feature type="region of interest" description="Disordered" evidence="3">
    <location>
        <begin position="301"/>
        <end position="352"/>
    </location>
</feature>
<keyword evidence="1 2" id="KW-0539">Nucleus</keyword>
<dbReference type="Pfam" id="PF02182">
    <property type="entry name" value="SAD_SRA"/>
    <property type="match status" value="1"/>
</dbReference>
<dbReference type="GO" id="GO:0016567">
    <property type="term" value="P:protein ubiquitination"/>
    <property type="evidence" value="ECO:0007669"/>
    <property type="project" value="TreeGrafter"/>
</dbReference>
<reference evidence="5" key="1">
    <citation type="journal article" date="2023" name="Mol. Biol. Evol.">
        <title>Third-Generation Sequencing Reveals the Adaptive Role of the Epigenome in Three Deep-Sea Polychaetes.</title>
        <authorList>
            <person name="Perez M."/>
            <person name="Aroh O."/>
            <person name="Sun Y."/>
            <person name="Lan Y."/>
            <person name="Juniper S.K."/>
            <person name="Young C.R."/>
            <person name="Angers B."/>
            <person name="Qian P.Y."/>
        </authorList>
    </citation>
    <scope>NUCLEOTIDE SEQUENCE</scope>
    <source>
        <strain evidence="5">R07B-5</strain>
    </source>
</reference>